<protein>
    <submittedName>
        <fullName evidence="1">Uncharacterized protein</fullName>
    </submittedName>
</protein>
<dbReference type="EMBL" id="JASBWR010000015">
    <property type="protein sequence ID" value="KAJ9109861.1"/>
    <property type="molecule type" value="Genomic_DNA"/>
</dbReference>
<sequence length="256" mass="26856">MDQTIYGQAQAQARREGRQVPTSMDPFESGRRRERGPEDLEAAMNGMIAGVGPGSNRGDKHRRHIIEHGDYVPTDGSNAKKRKTGNDGYQLQPSANPSRSLMDVKVDGGDAGVDPRLSATAASGSIMHHRSASPQHAANPRREPPPPNPLIASAPGLPTSSQSLIHPPISSFGAAPMGGQMSEGSSLIGSSSLSAGPQQQPTTGQSMSMTLPPGSTPQQQPTTGSWGYRFPSGATPGMPSNENRNRYLAGMAAARN</sequence>
<keyword evidence="2" id="KW-1185">Reference proteome</keyword>
<proteinExistence type="predicted"/>
<comment type="caution">
    <text evidence="1">The sequence shown here is derived from an EMBL/GenBank/DDBJ whole genome shotgun (WGS) entry which is preliminary data.</text>
</comment>
<name>A0ACC2WFM0_9TREE</name>
<accession>A0ACC2WFM0</accession>
<organism evidence="1 2">
    <name type="scientific">Naganishia cerealis</name>
    <dbReference type="NCBI Taxonomy" id="610337"/>
    <lineage>
        <taxon>Eukaryota</taxon>
        <taxon>Fungi</taxon>
        <taxon>Dikarya</taxon>
        <taxon>Basidiomycota</taxon>
        <taxon>Agaricomycotina</taxon>
        <taxon>Tremellomycetes</taxon>
        <taxon>Filobasidiales</taxon>
        <taxon>Filobasidiaceae</taxon>
        <taxon>Naganishia</taxon>
    </lineage>
</organism>
<gene>
    <name evidence="1" type="ORF">QFC19_001840</name>
</gene>
<dbReference type="Proteomes" id="UP001241377">
    <property type="component" value="Unassembled WGS sequence"/>
</dbReference>
<evidence type="ECO:0000313" key="1">
    <source>
        <dbReference type="EMBL" id="KAJ9109861.1"/>
    </source>
</evidence>
<reference evidence="1" key="1">
    <citation type="submission" date="2023-04" db="EMBL/GenBank/DDBJ databases">
        <title>Draft Genome sequencing of Naganishia species isolated from polar environments using Oxford Nanopore Technology.</title>
        <authorList>
            <person name="Leo P."/>
            <person name="Venkateswaran K."/>
        </authorList>
    </citation>
    <scope>NUCLEOTIDE SEQUENCE</scope>
    <source>
        <strain evidence="1">MNA-CCFEE 5261</strain>
    </source>
</reference>
<evidence type="ECO:0000313" key="2">
    <source>
        <dbReference type="Proteomes" id="UP001241377"/>
    </source>
</evidence>